<evidence type="ECO:0000313" key="5">
    <source>
        <dbReference type="Proteomes" id="UP001217918"/>
    </source>
</evidence>
<dbReference type="EMBL" id="JAQQPM010000005">
    <property type="protein sequence ID" value="KAK2071391.1"/>
    <property type="molecule type" value="Genomic_DNA"/>
</dbReference>
<keyword evidence="5" id="KW-1185">Reference proteome</keyword>
<dbReference type="GO" id="GO:0008270">
    <property type="term" value="F:zinc ion binding"/>
    <property type="evidence" value="ECO:0007669"/>
    <property type="project" value="InterPro"/>
</dbReference>
<dbReference type="SMART" id="SM00066">
    <property type="entry name" value="GAL4"/>
    <property type="match status" value="1"/>
</dbReference>
<dbReference type="AlphaFoldDB" id="A0AAD9I569"/>
<evidence type="ECO:0000313" key="4">
    <source>
        <dbReference type="EMBL" id="KAK2071391.1"/>
    </source>
</evidence>
<accession>A0AAD9I569</accession>
<dbReference type="Proteomes" id="UP001217918">
    <property type="component" value="Unassembled WGS sequence"/>
</dbReference>
<dbReference type="PANTHER" id="PTHR38791">
    <property type="entry name" value="ZN(II)2CYS6 TRANSCRIPTION FACTOR (EUROFUNG)-RELATED-RELATED"/>
    <property type="match status" value="1"/>
</dbReference>
<evidence type="ECO:0000259" key="3">
    <source>
        <dbReference type="PROSITE" id="PS50048"/>
    </source>
</evidence>
<dbReference type="Gene3D" id="4.10.240.10">
    <property type="entry name" value="Zn(2)-C6 fungal-type DNA-binding domain"/>
    <property type="match status" value="1"/>
</dbReference>
<name>A0AAD9I569_9PEZI</name>
<dbReference type="SUPFAM" id="SSF57701">
    <property type="entry name" value="Zn2/Cys6 DNA-binding domain"/>
    <property type="match status" value="1"/>
</dbReference>
<dbReference type="Pfam" id="PF11951">
    <property type="entry name" value="Fungal_trans_2"/>
    <property type="match status" value="1"/>
</dbReference>
<dbReference type="PROSITE" id="PS50048">
    <property type="entry name" value="ZN2_CY6_FUNGAL_2"/>
    <property type="match status" value="1"/>
</dbReference>
<proteinExistence type="predicted"/>
<organism evidence="4 5">
    <name type="scientific">Phyllachora maydis</name>
    <dbReference type="NCBI Taxonomy" id="1825666"/>
    <lineage>
        <taxon>Eukaryota</taxon>
        <taxon>Fungi</taxon>
        <taxon>Dikarya</taxon>
        <taxon>Ascomycota</taxon>
        <taxon>Pezizomycotina</taxon>
        <taxon>Sordariomycetes</taxon>
        <taxon>Sordariomycetidae</taxon>
        <taxon>Phyllachorales</taxon>
        <taxon>Phyllachoraceae</taxon>
        <taxon>Phyllachora</taxon>
    </lineage>
</organism>
<dbReference type="InterPro" id="IPR021858">
    <property type="entry name" value="Fun_TF"/>
</dbReference>
<dbReference type="PROSITE" id="PS00463">
    <property type="entry name" value="ZN2_CY6_FUNGAL_1"/>
    <property type="match status" value="1"/>
</dbReference>
<reference evidence="4" key="1">
    <citation type="journal article" date="2023" name="Mol. Plant Microbe Interact.">
        <title>Elucidating the Obligate Nature and Biological Capacity of an Invasive Fungal Corn Pathogen.</title>
        <authorList>
            <person name="MacCready J.S."/>
            <person name="Roggenkamp E.M."/>
            <person name="Gdanetz K."/>
            <person name="Chilvers M.I."/>
        </authorList>
    </citation>
    <scope>NUCLEOTIDE SEQUENCE</scope>
    <source>
        <strain evidence="4">PM02</strain>
    </source>
</reference>
<gene>
    <name evidence="4" type="ORF">P8C59_005820</name>
</gene>
<feature type="domain" description="Zn(2)-C6 fungal-type" evidence="3">
    <location>
        <begin position="10"/>
        <end position="38"/>
    </location>
</feature>
<dbReference type="InterPro" id="IPR001138">
    <property type="entry name" value="Zn2Cys6_DnaBD"/>
</dbReference>
<comment type="caution">
    <text evidence="4">The sequence shown here is derived from an EMBL/GenBank/DDBJ whole genome shotgun (WGS) entry which is preliminary data.</text>
</comment>
<dbReference type="GO" id="GO:0000981">
    <property type="term" value="F:DNA-binding transcription factor activity, RNA polymerase II-specific"/>
    <property type="evidence" value="ECO:0007669"/>
    <property type="project" value="InterPro"/>
</dbReference>
<dbReference type="InterPro" id="IPR036864">
    <property type="entry name" value="Zn2-C6_fun-type_DNA-bd_sf"/>
</dbReference>
<dbReference type="Pfam" id="PF00172">
    <property type="entry name" value="Zn_clus"/>
    <property type="match status" value="1"/>
</dbReference>
<dbReference type="PANTHER" id="PTHR38791:SF13">
    <property type="entry name" value="ZN(2)-C6 FUNGAL-TYPE DOMAIN-CONTAINING PROTEIN"/>
    <property type="match status" value="1"/>
</dbReference>
<protein>
    <recommendedName>
        <fullName evidence="3">Zn(2)-C6 fungal-type domain-containing protein</fullName>
    </recommendedName>
</protein>
<dbReference type="CDD" id="cd00067">
    <property type="entry name" value="GAL4"/>
    <property type="match status" value="1"/>
</dbReference>
<evidence type="ECO:0000256" key="1">
    <source>
        <dbReference type="ARBA" id="ARBA00023242"/>
    </source>
</evidence>
<dbReference type="InterPro" id="IPR053175">
    <property type="entry name" value="DHMBA_Reg_Transcription_Factor"/>
</dbReference>
<sequence>MVNTGHPSRACDLCKTRRIRCDQTRPSCWKCIRAKRTCPGYRDAFELNLRDETAATIRKAHAPRKGRLAAESTSSATFPPPKPKGLCVRQSSSRDVVAVTATATDCSTSGKTLGYCLETAGTRLPPTLQTPLDQQATCFFFSHYVLKPTQGPGRGLFTFLLSLLSRPDAKSTPLPTAFAATALAALAGRPNSRSILPYAAACYSHAINKVNCALQSKEESLKDTSLASVIMLSTYEGLAASEDPFTGWSSHLNGAKALIRLRTPEQIRASPEGVEMFEFVRSMMVRQYMFGFIGSPSREELVWWGSHCVMDMVGHAALLLNMKTTLLRADADRLLDSGSGGGSPAVRTPERIEAVMALVRRAQAVLDELGRWVQQQTQGGAKAQPAFGKAEAGCAADDAAELRPLEHAVAFPGGRLFRFANVWVAAKHVNTDASRVLLAGIVTRCLAWVSGPGGDATRTTEWRAAAAAGTDAVENVVAAVPYFLAWTGDLVTTPLFPCGTPETPKGFAGISCLYPLFATALSPFATPRQKRYLYGRLNWISESMGIKPAGAFASCIWKRLCQSCREGSDPSGCEPGADQYDVMA</sequence>
<keyword evidence="1" id="KW-0539">Nucleus</keyword>
<evidence type="ECO:0000256" key="2">
    <source>
        <dbReference type="SAM" id="MobiDB-lite"/>
    </source>
</evidence>
<feature type="region of interest" description="Disordered" evidence="2">
    <location>
        <begin position="59"/>
        <end position="85"/>
    </location>
</feature>